<organism evidence="1 2">
    <name type="scientific">Leptospira noguchii str. 2007001578</name>
    <dbReference type="NCBI Taxonomy" id="1049974"/>
    <lineage>
        <taxon>Bacteria</taxon>
        <taxon>Pseudomonadati</taxon>
        <taxon>Spirochaetota</taxon>
        <taxon>Spirochaetia</taxon>
        <taxon>Leptospirales</taxon>
        <taxon>Leptospiraceae</taxon>
        <taxon>Leptospira</taxon>
    </lineage>
</organism>
<dbReference type="EMBL" id="AHMH02000049">
    <property type="protein sequence ID" value="EMN01656.1"/>
    <property type="molecule type" value="Genomic_DNA"/>
</dbReference>
<keyword evidence="2" id="KW-1185">Reference proteome</keyword>
<protein>
    <submittedName>
        <fullName evidence="1">Uncharacterized protein</fullName>
    </submittedName>
</protein>
<accession>A0ABN0J4D2</accession>
<evidence type="ECO:0000313" key="1">
    <source>
        <dbReference type="EMBL" id="EMN01656.1"/>
    </source>
</evidence>
<name>A0ABN0J4D2_9LEPT</name>
<comment type="caution">
    <text evidence="1">The sequence shown here is derived from an EMBL/GenBank/DDBJ whole genome shotgun (WGS) entry which is preliminary data.</text>
</comment>
<evidence type="ECO:0000313" key="2">
    <source>
        <dbReference type="Proteomes" id="UP000012099"/>
    </source>
</evidence>
<dbReference type="Proteomes" id="UP000012099">
    <property type="component" value="Unassembled WGS sequence"/>
</dbReference>
<proteinExistence type="predicted"/>
<gene>
    <name evidence="1" type="ORF">LEP1GSC035_3279</name>
</gene>
<sequence>MKNELKFKIRSLWGILSVLFALVVTQSTFAISYEKKILTYNVVGRNASNTTTN</sequence>
<reference evidence="1 2" key="1">
    <citation type="submission" date="2013-01" db="EMBL/GenBank/DDBJ databases">
        <authorList>
            <person name="Harkins D.M."/>
            <person name="Durkin A.S."/>
            <person name="Brinkac L.M."/>
            <person name="Haft D.H."/>
            <person name="Selengut J.D."/>
            <person name="Sanka R."/>
            <person name="DePew J."/>
            <person name="Purushe J."/>
            <person name="Whelen A.C."/>
            <person name="Vinetz J.M."/>
            <person name="Sutton G.G."/>
            <person name="Nierman W.C."/>
            <person name="Fouts D.E."/>
        </authorList>
    </citation>
    <scope>NUCLEOTIDE SEQUENCE [LARGE SCALE GENOMIC DNA]</scope>
    <source>
        <strain evidence="1 2">2007001578</strain>
    </source>
</reference>